<sequence>MRILLLAMISIIIISCSNDDIRNLPPREFNAIAVQSGFNSITFRWTESTDPENSIVKYNVFISENVDEADYELIAENLSEQLVADTNVINVNGENISIDSPENPEYRFAYIATGLKHNTQYKGKIVAFDQEGNTSESYFYSTTLNDNIVPEISFNLQSVYRYNAMFQLSITDNDNNDIDWNLYLNNQLHTSVSVGEFGYHLEDLEEDTSYSGKIIATDSNGNESIPYEFSFATTGDTYIGNLEFIQINESAIHFFDENQYVSVNGNIFLNGISFSESTLSSFNYIQNVTGNITFDPLYTANPDTMLFPDLTQLNGDLVLIGNNLSNHFKNLETISGDLRMIRCEQNVENNPMFENLTSVDDFLLQEGGNINPQSLNSLNTINGKLSILFMYSTFQNLDFLSNVAVITNGLEIFDNNSLINFCGLDFVVNSNGLYGNYSVNENAYNPTISDIKNGDCNQ</sequence>
<dbReference type="Pfam" id="PF00041">
    <property type="entry name" value="fn3"/>
    <property type="match status" value="1"/>
</dbReference>
<dbReference type="PROSITE" id="PS51257">
    <property type="entry name" value="PROKAR_LIPOPROTEIN"/>
    <property type="match status" value="1"/>
</dbReference>
<dbReference type="Proteomes" id="UP001595841">
    <property type="component" value="Unassembled WGS sequence"/>
</dbReference>
<dbReference type="EMBL" id="JBHSCL010000004">
    <property type="protein sequence ID" value="MFC4219879.1"/>
    <property type="molecule type" value="Genomic_DNA"/>
</dbReference>
<organism evidence="2 3">
    <name type="scientific">Flagellimonas marina</name>
    <dbReference type="NCBI Taxonomy" id="1775168"/>
    <lineage>
        <taxon>Bacteria</taxon>
        <taxon>Pseudomonadati</taxon>
        <taxon>Bacteroidota</taxon>
        <taxon>Flavobacteriia</taxon>
        <taxon>Flavobacteriales</taxon>
        <taxon>Flavobacteriaceae</taxon>
        <taxon>Flagellimonas</taxon>
    </lineage>
</organism>
<comment type="caution">
    <text evidence="2">The sequence shown here is derived from an EMBL/GenBank/DDBJ whole genome shotgun (WGS) entry which is preliminary data.</text>
</comment>
<gene>
    <name evidence="2" type="ORF">ACFOWS_07035</name>
</gene>
<dbReference type="Gene3D" id="2.60.40.10">
    <property type="entry name" value="Immunoglobulins"/>
    <property type="match status" value="1"/>
</dbReference>
<evidence type="ECO:0000259" key="1">
    <source>
        <dbReference type="Pfam" id="PF00041"/>
    </source>
</evidence>
<name>A0ABV8PK43_9FLAO</name>
<proteinExistence type="predicted"/>
<dbReference type="SUPFAM" id="SSF52058">
    <property type="entry name" value="L domain-like"/>
    <property type="match status" value="1"/>
</dbReference>
<feature type="domain" description="Fibronectin type-III" evidence="1">
    <location>
        <begin position="25"/>
        <end position="137"/>
    </location>
</feature>
<dbReference type="InterPro" id="IPR013783">
    <property type="entry name" value="Ig-like_fold"/>
</dbReference>
<keyword evidence="3" id="KW-1185">Reference proteome</keyword>
<dbReference type="RefSeq" id="WP_379763226.1">
    <property type="nucleotide sequence ID" value="NZ_JBHSCL010000004.1"/>
</dbReference>
<accession>A0ABV8PK43</accession>
<reference evidence="3" key="1">
    <citation type="journal article" date="2019" name="Int. J. Syst. Evol. Microbiol.">
        <title>The Global Catalogue of Microorganisms (GCM) 10K type strain sequencing project: providing services to taxonomists for standard genome sequencing and annotation.</title>
        <authorList>
            <consortium name="The Broad Institute Genomics Platform"/>
            <consortium name="The Broad Institute Genome Sequencing Center for Infectious Disease"/>
            <person name="Wu L."/>
            <person name="Ma J."/>
        </authorList>
    </citation>
    <scope>NUCLEOTIDE SEQUENCE [LARGE SCALE GENOMIC DNA]</scope>
    <source>
        <strain evidence="3">CGMCC 1.15774</strain>
    </source>
</reference>
<evidence type="ECO:0000313" key="3">
    <source>
        <dbReference type="Proteomes" id="UP001595841"/>
    </source>
</evidence>
<dbReference type="CDD" id="cd00063">
    <property type="entry name" value="FN3"/>
    <property type="match status" value="1"/>
</dbReference>
<dbReference type="SUPFAM" id="SSF49265">
    <property type="entry name" value="Fibronectin type III"/>
    <property type="match status" value="1"/>
</dbReference>
<dbReference type="InterPro" id="IPR003961">
    <property type="entry name" value="FN3_dom"/>
</dbReference>
<dbReference type="InterPro" id="IPR036116">
    <property type="entry name" value="FN3_sf"/>
</dbReference>
<evidence type="ECO:0000313" key="2">
    <source>
        <dbReference type="EMBL" id="MFC4219879.1"/>
    </source>
</evidence>
<protein>
    <submittedName>
        <fullName evidence="2">Fibronectin type III domain-containing protein</fullName>
    </submittedName>
</protein>